<dbReference type="GO" id="GO:0097367">
    <property type="term" value="F:carbohydrate derivative binding"/>
    <property type="evidence" value="ECO:0007669"/>
    <property type="project" value="InterPro"/>
</dbReference>
<proteinExistence type="inferred from homology"/>
<feature type="domain" description="CBS" evidence="3">
    <location>
        <begin position="102"/>
        <end position="160"/>
    </location>
</feature>
<dbReference type="PANTHER" id="PTHR42745:SF1">
    <property type="entry name" value="ARABINOSE 5-PHOSPHATE ISOMERASE KDSD"/>
    <property type="match status" value="1"/>
</dbReference>
<dbReference type="NCBIfam" id="TIGR00393">
    <property type="entry name" value="kpsF"/>
    <property type="match status" value="1"/>
</dbReference>
<dbReference type="STRING" id="504.KKKWG1_1667"/>
<organism evidence="4 5">
    <name type="scientific">Kingella kingae ATCC 23330</name>
    <dbReference type="NCBI Taxonomy" id="887327"/>
    <lineage>
        <taxon>Bacteria</taxon>
        <taxon>Pseudomonadati</taxon>
        <taxon>Pseudomonadota</taxon>
        <taxon>Betaproteobacteria</taxon>
        <taxon>Neisseriales</taxon>
        <taxon>Neisseriaceae</taxon>
        <taxon>Kingella</taxon>
    </lineage>
</organism>
<evidence type="ECO:0000313" key="4">
    <source>
        <dbReference type="EMBL" id="EGK10392.1"/>
    </source>
</evidence>
<dbReference type="CDD" id="cd04604">
    <property type="entry name" value="CBS_pair_SIS_assoc"/>
    <property type="match status" value="1"/>
</dbReference>
<dbReference type="Pfam" id="PF00571">
    <property type="entry name" value="CBS"/>
    <property type="match status" value="2"/>
</dbReference>
<keyword evidence="5" id="KW-1185">Reference proteome</keyword>
<keyword evidence="2" id="KW-0129">CBS domain</keyword>
<dbReference type="GO" id="GO:1901135">
    <property type="term" value="P:carbohydrate derivative metabolic process"/>
    <property type="evidence" value="ECO:0007669"/>
    <property type="project" value="InterPro"/>
</dbReference>
<dbReference type="PANTHER" id="PTHR42745">
    <property type="match status" value="1"/>
</dbReference>
<dbReference type="InterPro" id="IPR004800">
    <property type="entry name" value="KdsD/KpsF-type"/>
</dbReference>
<accession>F5S6C2</accession>
<evidence type="ECO:0000313" key="5">
    <source>
        <dbReference type="Proteomes" id="UP000004207"/>
    </source>
</evidence>
<dbReference type="InterPro" id="IPR050986">
    <property type="entry name" value="GutQ/KpsF_isomerases"/>
</dbReference>
<feature type="domain" description="CBS" evidence="3">
    <location>
        <begin position="169"/>
        <end position="221"/>
    </location>
</feature>
<dbReference type="Gene3D" id="3.10.580.10">
    <property type="entry name" value="CBS-domain"/>
    <property type="match status" value="1"/>
</dbReference>
<protein>
    <submittedName>
        <fullName evidence="4">Arabinose 5-phosphate isomerase</fullName>
        <ecNumber evidence="4">5.3.1.13</ecNumber>
    </submittedName>
</protein>
<dbReference type="SMART" id="SM00116">
    <property type="entry name" value="CBS"/>
    <property type="match status" value="2"/>
</dbReference>
<sequence length="221" mass="23871">MWGEFRAWHQLKRKNTTLICITSKPQSSMAKHADIHIQAAVSQEACPLGLAPTSSTTAVLALGDALAIVLLKARQFTSEDFALNHPAGSLGRRLLLTVGNLMHSDSELPAVEEHTLLKTAIVKMSEKGLGMLAIVDASGCLKGILTDGDLRRLFEKRDTFAGLTVNDVMHVSPHSITPEKLASEAVKFMQDKRVSGLLVCDEAGKLVGALNMHDLLKARVV</sequence>
<comment type="caution">
    <text evidence="4">The sequence shown here is derived from an EMBL/GenBank/DDBJ whole genome shotgun (WGS) entry which is preliminary data.</text>
</comment>
<dbReference type="eggNOG" id="COG0517">
    <property type="taxonomic scope" value="Bacteria"/>
</dbReference>
<dbReference type="InterPro" id="IPR046348">
    <property type="entry name" value="SIS_dom_sf"/>
</dbReference>
<evidence type="ECO:0000256" key="1">
    <source>
        <dbReference type="ARBA" id="ARBA00008165"/>
    </source>
</evidence>
<dbReference type="Pfam" id="PF01380">
    <property type="entry name" value="SIS"/>
    <property type="match status" value="1"/>
</dbReference>
<evidence type="ECO:0000259" key="3">
    <source>
        <dbReference type="PROSITE" id="PS51371"/>
    </source>
</evidence>
<evidence type="ECO:0000256" key="2">
    <source>
        <dbReference type="PROSITE-ProRule" id="PRU00703"/>
    </source>
</evidence>
<keyword evidence="4" id="KW-0413">Isomerase</keyword>
<dbReference type="InterPro" id="IPR046342">
    <property type="entry name" value="CBS_dom_sf"/>
</dbReference>
<dbReference type="AlphaFoldDB" id="F5S6C2"/>
<dbReference type="SUPFAM" id="SSF53697">
    <property type="entry name" value="SIS domain"/>
    <property type="match status" value="1"/>
</dbReference>
<dbReference type="eggNOG" id="COG0794">
    <property type="taxonomic scope" value="Bacteria"/>
</dbReference>
<dbReference type="PROSITE" id="PS51371">
    <property type="entry name" value="CBS"/>
    <property type="match status" value="2"/>
</dbReference>
<dbReference type="Gene3D" id="3.40.50.10490">
    <property type="entry name" value="Glucose-6-phosphate isomerase like protein, domain 1"/>
    <property type="match status" value="1"/>
</dbReference>
<gene>
    <name evidence="4" type="primary">kdsD</name>
    <name evidence="4" type="ORF">HMPREF0476_0756</name>
</gene>
<dbReference type="InterPro" id="IPR000644">
    <property type="entry name" value="CBS_dom"/>
</dbReference>
<dbReference type="Proteomes" id="UP000004207">
    <property type="component" value="Unassembled WGS sequence"/>
</dbReference>
<dbReference type="EC" id="5.3.1.13" evidence="4"/>
<dbReference type="GO" id="GO:0019146">
    <property type="term" value="F:arabinose-5-phosphate isomerase activity"/>
    <property type="evidence" value="ECO:0007669"/>
    <property type="project" value="UniProtKB-EC"/>
</dbReference>
<dbReference type="HOGENOM" id="CLU_040681_13_3_4"/>
<comment type="similarity">
    <text evidence="1">Belongs to the SIS family. GutQ/KpsF subfamily.</text>
</comment>
<name>F5S6C2_KINKI</name>
<reference evidence="4 5" key="1">
    <citation type="submission" date="2011-04" db="EMBL/GenBank/DDBJ databases">
        <authorList>
            <person name="Muzny D."/>
            <person name="Qin X."/>
            <person name="Deng J."/>
            <person name="Jiang H."/>
            <person name="Liu Y."/>
            <person name="Qu J."/>
            <person name="Song X.-Z."/>
            <person name="Zhang L."/>
            <person name="Thornton R."/>
            <person name="Coyle M."/>
            <person name="Francisco L."/>
            <person name="Jackson L."/>
            <person name="Javaid M."/>
            <person name="Korchina V."/>
            <person name="Kovar C."/>
            <person name="Mata R."/>
            <person name="Mathew T."/>
            <person name="Ngo R."/>
            <person name="Nguyen L."/>
            <person name="Nguyen N."/>
            <person name="Okwuonu G."/>
            <person name="Ongeri F."/>
            <person name="Pham C."/>
            <person name="Simmons D."/>
            <person name="Wilczek-Boney K."/>
            <person name="Hale W."/>
            <person name="Jakkamsetti A."/>
            <person name="Pham P."/>
            <person name="Ruth R."/>
            <person name="San Lucas F."/>
            <person name="Warren J."/>
            <person name="Zhang J."/>
            <person name="Zhao Z."/>
            <person name="Zhou C."/>
            <person name="Zhu D."/>
            <person name="Lee S."/>
            <person name="Bess C."/>
            <person name="Blankenburg K."/>
            <person name="Forbes L."/>
            <person name="Fu Q."/>
            <person name="Gubbala S."/>
            <person name="Hirani K."/>
            <person name="Jayaseelan J.C."/>
            <person name="Lara F."/>
            <person name="Munidasa M."/>
            <person name="Palculict T."/>
            <person name="Patil S."/>
            <person name="Pu L.-L."/>
            <person name="Saada N."/>
            <person name="Tang L."/>
            <person name="Weissenberger G."/>
            <person name="Zhu Y."/>
            <person name="Hemphill L."/>
            <person name="Shang Y."/>
            <person name="Youmans B."/>
            <person name="Ayvaz T."/>
            <person name="Ross M."/>
            <person name="Santibanez J."/>
            <person name="Aqrawi P."/>
            <person name="Gross S."/>
            <person name="Joshi V."/>
            <person name="Fowler G."/>
            <person name="Nazareth L."/>
            <person name="Reid J."/>
            <person name="Worley K."/>
            <person name="Petrosino J."/>
            <person name="Highlander S."/>
            <person name="Gibbs R."/>
        </authorList>
    </citation>
    <scope>NUCLEOTIDE SEQUENCE [LARGE SCALE GENOMIC DNA]</scope>
    <source>
        <strain evidence="4 5">ATCC 23330</strain>
    </source>
</reference>
<dbReference type="GO" id="GO:0005975">
    <property type="term" value="P:carbohydrate metabolic process"/>
    <property type="evidence" value="ECO:0007669"/>
    <property type="project" value="InterPro"/>
</dbReference>
<dbReference type="InterPro" id="IPR001347">
    <property type="entry name" value="SIS_dom"/>
</dbReference>
<dbReference type="EMBL" id="AFHS01000021">
    <property type="protein sequence ID" value="EGK10392.1"/>
    <property type="molecule type" value="Genomic_DNA"/>
</dbReference>